<dbReference type="PANTHER" id="PTHR43442:SF3">
    <property type="entry name" value="GLUCONOKINASE-RELATED"/>
    <property type="match status" value="1"/>
</dbReference>
<dbReference type="RefSeq" id="WP_289841045.1">
    <property type="nucleotide sequence ID" value="NZ_CATKSH010000008.1"/>
</dbReference>
<dbReference type="NCBIfam" id="TIGR01313">
    <property type="entry name" value="therm_gnt_kin"/>
    <property type="match status" value="1"/>
</dbReference>
<keyword evidence="4 10" id="KW-0808">Transferase</keyword>
<keyword evidence="12" id="KW-1185">Reference proteome</keyword>
<proteinExistence type="inferred from homology"/>
<dbReference type="GO" id="GO:0046316">
    <property type="term" value="F:gluconokinase activity"/>
    <property type="evidence" value="ECO:0007669"/>
    <property type="project" value="UniProtKB-EC"/>
</dbReference>
<name>A0AA35VAL7_9PROT</name>
<evidence type="ECO:0000256" key="10">
    <source>
        <dbReference type="RuleBase" id="RU363066"/>
    </source>
</evidence>
<evidence type="ECO:0000313" key="12">
    <source>
        <dbReference type="Proteomes" id="UP001176960"/>
    </source>
</evidence>
<evidence type="ECO:0000256" key="1">
    <source>
        <dbReference type="ARBA" id="ARBA00004761"/>
    </source>
</evidence>
<evidence type="ECO:0000256" key="4">
    <source>
        <dbReference type="ARBA" id="ARBA00022679"/>
    </source>
</evidence>
<keyword evidence="5 10" id="KW-0547">Nucleotide-binding</keyword>
<organism evidence="11 12">
    <name type="scientific">Brytella acorum</name>
    <dbReference type="NCBI Taxonomy" id="2959299"/>
    <lineage>
        <taxon>Bacteria</taxon>
        <taxon>Pseudomonadati</taxon>
        <taxon>Pseudomonadota</taxon>
        <taxon>Alphaproteobacteria</taxon>
        <taxon>Acetobacterales</taxon>
        <taxon>Acetobacteraceae</taxon>
        <taxon>Brytella</taxon>
    </lineage>
</organism>
<evidence type="ECO:0000256" key="7">
    <source>
        <dbReference type="ARBA" id="ARBA00022840"/>
    </source>
</evidence>
<evidence type="ECO:0000256" key="2">
    <source>
        <dbReference type="ARBA" id="ARBA00008420"/>
    </source>
</evidence>
<dbReference type="InterPro" id="IPR027417">
    <property type="entry name" value="P-loop_NTPase"/>
</dbReference>
<gene>
    <name evidence="11" type="ORF">LMG32879_001632</name>
</gene>
<keyword evidence="8" id="KW-0311">Gluconate utilization</keyword>
<dbReference type="GO" id="GO:0005524">
    <property type="term" value="F:ATP binding"/>
    <property type="evidence" value="ECO:0007669"/>
    <property type="project" value="UniProtKB-KW"/>
</dbReference>
<dbReference type="SUPFAM" id="SSF52540">
    <property type="entry name" value="P-loop containing nucleoside triphosphate hydrolases"/>
    <property type="match status" value="1"/>
</dbReference>
<comment type="pathway">
    <text evidence="1">Carbohydrate acid metabolism.</text>
</comment>
<keyword evidence="7 10" id="KW-0067">ATP-binding</keyword>
<evidence type="ECO:0000313" key="11">
    <source>
        <dbReference type="EMBL" id="CAI9120793.1"/>
    </source>
</evidence>
<dbReference type="Gene3D" id="3.40.50.300">
    <property type="entry name" value="P-loop containing nucleotide triphosphate hydrolases"/>
    <property type="match status" value="1"/>
</dbReference>
<dbReference type="CDD" id="cd02021">
    <property type="entry name" value="GntK"/>
    <property type="match status" value="1"/>
</dbReference>
<dbReference type="EC" id="2.7.1.12" evidence="3 10"/>
<dbReference type="GO" id="GO:0019521">
    <property type="term" value="P:D-gluconate metabolic process"/>
    <property type="evidence" value="ECO:0007669"/>
    <property type="project" value="UniProtKB-KW"/>
</dbReference>
<keyword evidence="6 10" id="KW-0418">Kinase</keyword>
<comment type="catalytic activity">
    <reaction evidence="9 10">
        <text>D-gluconate + ATP = 6-phospho-D-gluconate + ADP + H(+)</text>
        <dbReference type="Rhea" id="RHEA:19433"/>
        <dbReference type="ChEBI" id="CHEBI:15378"/>
        <dbReference type="ChEBI" id="CHEBI:18391"/>
        <dbReference type="ChEBI" id="CHEBI:30616"/>
        <dbReference type="ChEBI" id="CHEBI:58759"/>
        <dbReference type="ChEBI" id="CHEBI:456216"/>
        <dbReference type="EC" id="2.7.1.12"/>
    </reaction>
</comment>
<protein>
    <recommendedName>
        <fullName evidence="3 10">Gluconokinase</fullName>
        <ecNumber evidence="3 10">2.7.1.12</ecNumber>
    </recommendedName>
</protein>
<evidence type="ECO:0000256" key="3">
    <source>
        <dbReference type="ARBA" id="ARBA00012054"/>
    </source>
</evidence>
<dbReference type="GO" id="GO:0005737">
    <property type="term" value="C:cytoplasm"/>
    <property type="evidence" value="ECO:0007669"/>
    <property type="project" value="TreeGrafter"/>
</dbReference>
<dbReference type="PANTHER" id="PTHR43442">
    <property type="entry name" value="GLUCONOKINASE-RELATED"/>
    <property type="match status" value="1"/>
</dbReference>
<evidence type="ECO:0000256" key="6">
    <source>
        <dbReference type="ARBA" id="ARBA00022777"/>
    </source>
</evidence>
<evidence type="ECO:0000256" key="8">
    <source>
        <dbReference type="ARBA" id="ARBA00023064"/>
    </source>
</evidence>
<comment type="caution">
    <text evidence="11">The sequence shown here is derived from an EMBL/GenBank/DDBJ whole genome shotgun (WGS) entry which is preliminary data.</text>
</comment>
<dbReference type="EMBL" id="CATKSH010000008">
    <property type="protein sequence ID" value="CAI9120793.1"/>
    <property type="molecule type" value="Genomic_DNA"/>
</dbReference>
<comment type="similarity">
    <text evidence="2 10">Belongs to the gluconokinase GntK/GntV family.</text>
</comment>
<dbReference type="Proteomes" id="UP001176960">
    <property type="component" value="Unassembled WGS sequence"/>
</dbReference>
<accession>A0AA35VAL7</accession>
<dbReference type="InterPro" id="IPR031322">
    <property type="entry name" value="Shikimate/glucono_kinase"/>
</dbReference>
<dbReference type="FunFam" id="3.40.50.300:FF:000522">
    <property type="entry name" value="Gluconokinase"/>
    <property type="match status" value="1"/>
</dbReference>
<sequence>MNAPSGNAAVAADQPHEPRLLIVMGVSGVGKTTIAMDLAKHFGWPFQEGDNLHPPENVAKMASGTPLTDEDRGPWLRKCHAWLEDHARTGGVLTCSALKRAYRDMLRDGLPVVFVYLYAPTSIIQDRLVHRKGHYMPASLLKSQLDTLEPPGADEPVITIDSENGEAYSVEAVIAQLAMRPA</sequence>
<dbReference type="Pfam" id="PF01202">
    <property type="entry name" value="SKI"/>
    <property type="match status" value="1"/>
</dbReference>
<dbReference type="AlphaFoldDB" id="A0AA35VAL7"/>
<reference evidence="11" key="1">
    <citation type="submission" date="2023-03" db="EMBL/GenBank/DDBJ databases">
        <authorList>
            <person name="Cleenwerck I."/>
        </authorList>
    </citation>
    <scope>NUCLEOTIDE SEQUENCE</scope>
    <source>
        <strain evidence="11">LMG 32879</strain>
    </source>
</reference>
<evidence type="ECO:0000256" key="9">
    <source>
        <dbReference type="ARBA" id="ARBA00048090"/>
    </source>
</evidence>
<evidence type="ECO:0000256" key="5">
    <source>
        <dbReference type="ARBA" id="ARBA00022741"/>
    </source>
</evidence>
<dbReference type="InterPro" id="IPR006001">
    <property type="entry name" value="Therm_gnt_kin"/>
</dbReference>